<dbReference type="EMBL" id="AP025732">
    <property type="protein sequence ID" value="BDI14360.1"/>
    <property type="molecule type" value="Genomic_DNA"/>
</dbReference>
<gene>
    <name evidence="7" type="ORF">ANSO36C_01620</name>
</gene>
<evidence type="ECO:0000256" key="1">
    <source>
        <dbReference type="ARBA" id="ARBA00008761"/>
    </source>
</evidence>
<feature type="domain" description="Cas12f1-like TNB" evidence="6">
    <location>
        <begin position="308"/>
        <end position="372"/>
    </location>
</feature>
<protein>
    <recommendedName>
        <fullName evidence="9">Transposase</fullName>
    </recommendedName>
</protein>
<sequence length="396" mass="45002">MLVFEFKAYGKSAQLSAINDAIRTAKFIRNSCIRLWMDFKGTGKNDLQKYCAVLAANFPFADELNSMARQASAERAWSSISRFYDNCKKRKVCRGDTPPGELCKKGIPGLKGYPQFVKDCRSVEYKTSGWKLADDRKCINFSDKKGIGRLKLKGTRDLHFYQINQIKRVRLVKRADGVYVQFCIDVDRSEDIEPTGNTVGLDVGLKEYYTDSSGVMVENPKFLRKGEKVLKRSQRRVSRKVKGSRNRGKARQILGNRHLKISRQRKDHAVKLARCVVQSNDLIAYEDLRIKNMVKNHCLAKSINDASWYQFRIWLEYFAKVFKRVTVAVNPQYSSQECSSCGEIVKKTLSTRTHVCSCGCVMDRDENAARNILGRGLGTVGHTGTFALDASKRLGR</sequence>
<evidence type="ECO:0000256" key="4">
    <source>
        <dbReference type="ARBA" id="ARBA00023172"/>
    </source>
</evidence>
<dbReference type="Proteomes" id="UP001055453">
    <property type="component" value="Chromosome"/>
</dbReference>
<comment type="similarity">
    <text evidence="1">In the C-terminal section; belongs to the transposase 35 family.</text>
</comment>
<evidence type="ECO:0000259" key="6">
    <source>
        <dbReference type="Pfam" id="PF07282"/>
    </source>
</evidence>
<evidence type="ECO:0000313" key="8">
    <source>
        <dbReference type="Proteomes" id="UP001055453"/>
    </source>
</evidence>
<dbReference type="Pfam" id="PF01385">
    <property type="entry name" value="OrfB_IS605"/>
    <property type="match status" value="1"/>
</dbReference>
<dbReference type="InterPro" id="IPR001959">
    <property type="entry name" value="Transposase"/>
</dbReference>
<proteinExistence type="inferred from homology"/>
<dbReference type="Pfam" id="PF07282">
    <property type="entry name" value="Cas12f1-like_TNB"/>
    <property type="match status" value="1"/>
</dbReference>
<evidence type="ECO:0008006" key="9">
    <source>
        <dbReference type="Google" id="ProtNLM"/>
    </source>
</evidence>
<reference evidence="7" key="1">
    <citation type="submission" date="2022-04" db="EMBL/GenBank/DDBJ databases">
        <title>Complete genome sequence of a cyanobacterium, Nostoc sp. SO-36, isolated in Antarctica.</title>
        <authorList>
            <person name="Kanesaki Y."/>
            <person name="Effendi D."/>
            <person name="Sakamoto T."/>
            <person name="Ohtani S."/>
            <person name="Awai K."/>
        </authorList>
    </citation>
    <scope>NUCLEOTIDE SEQUENCE</scope>
    <source>
        <strain evidence="7">SO-36</strain>
    </source>
</reference>
<name>A0ABM7YUS4_NOSCO</name>
<evidence type="ECO:0000313" key="7">
    <source>
        <dbReference type="EMBL" id="BDI14360.1"/>
    </source>
</evidence>
<evidence type="ECO:0000259" key="5">
    <source>
        <dbReference type="Pfam" id="PF01385"/>
    </source>
</evidence>
<evidence type="ECO:0000256" key="3">
    <source>
        <dbReference type="ARBA" id="ARBA00023125"/>
    </source>
</evidence>
<organism evidence="7 8">
    <name type="scientific">Nostoc cf. commune SO-36</name>
    <dbReference type="NCBI Taxonomy" id="449208"/>
    <lineage>
        <taxon>Bacteria</taxon>
        <taxon>Bacillati</taxon>
        <taxon>Cyanobacteriota</taxon>
        <taxon>Cyanophyceae</taxon>
        <taxon>Nostocales</taxon>
        <taxon>Nostocaceae</taxon>
        <taxon>Nostoc</taxon>
    </lineage>
</organism>
<dbReference type="NCBIfam" id="NF040570">
    <property type="entry name" value="guided_TnpB"/>
    <property type="match status" value="1"/>
</dbReference>
<feature type="domain" description="Probable transposase IS891/IS1136/IS1341" evidence="5">
    <location>
        <begin position="181"/>
        <end position="296"/>
    </location>
</feature>
<keyword evidence="2" id="KW-0815">Transposition</keyword>
<keyword evidence="3" id="KW-0238">DNA-binding</keyword>
<keyword evidence="4" id="KW-0233">DNA recombination</keyword>
<dbReference type="InterPro" id="IPR010095">
    <property type="entry name" value="Cas12f1-like_TNB"/>
</dbReference>
<accession>A0ABM7YUS4</accession>
<evidence type="ECO:0000256" key="2">
    <source>
        <dbReference type="ARBA" id="ARBA00022578"/>
    </source>
</evidence>
<keyword evidence="8" id="KW-1185">Reference proteome</keyword>